<dbReference type="InterPro" id="IPR043136">
    <property type="entry name" value="B30.2/SPRY_sf"/>
</dbReference>
<dbReference type="Proteomes" id="UP000663887">
    <property type="component" value="Unassembled WGS sequence"/>
</dbReference>
<accession>A0A816T3A7</accession>
<evidence type="ECO:0000313" key="2">
    <source>
        <dbReference type="EMBL" id="CAF2092217.1"/>
    </source>
</evidence>
<evidence type="ECO:0000313" key="3">
    <source>
        <dbReference type="Proteomes" id="UP000663887"/>
    </source>
</evidence>
<dbReference type="EMBL" id="CAJNRG010007205">
    <property type="protein sequence ID" value="CAF2092217.1"/>
    <property type="molecule type" value="Genomic_DNA"/>
</dbReference>
<organism evidence="2 3">
    <name type="scientific">Rotaria magnacalcarata</name>
    <dbReference type="NCBI Taxonomy" id="392030"/>
    <lineage>
        <taxon>Eukaryota</taxon>
        <taxon>Metazoa</taxon>
        <taxon>Spiralia</taxon>
        <taxon>Gnathifera</taxon>
        <taxon>Rotifera</taxon>
        <taxon>Eurotatoria</taxon>
        <taxon>Bdelloidea</taxon>
        <taxon>Philodinida</taxon>
        <taxon>Philodinidae</taxon>
        <taxon>Rotaria</taxon>
    </lineage>
</organism>
<gene>
    <name evidence="2" type="ORF">XDN619_LOCUS16851</name>
</gene>
<name>A0A816T3A7_9BILA</name>
<dbReference type="Gene3D" id="2.60.120.920">
    <property type="match status" value="1"/>
</dbReference>
<proteinExistence type="predicted"/>
<sequence>MATASQATNQRPSSGIKLPCTTCAKPIGIARCEGRLKLFCRTDLNEHRNQLSKQLEEITVEHDLFQQTLNQSTADPRTHVLISRINAWEKESKNKIKQAAEEARCLIENQAIMNTKQIGIRNKRKTYDERDIKRWKLQLEQLKENFLSPSSVAIEEAPENFIAKILVKDLETLGKKFEQVAGYPGINEGGLAFQNNTSNNGSLLNSQVRCKGEYSGGIHNIRLKIEQYANGLMFFGVNSKSAPLNVNNLTVASSYGWTAGANNTVYKSGQALINNNDYVSDYQTNDIVELELDCYRRHIHMRNHRSNKQYELQIELEKCPFPWMFHFGFSMSGDRLRIVD</sequence>
<keyword evidence="1" id="KW-0175">Coiled coil</keyword>
<reference evidence="2" key="1">
    <citation type="submission" date="2021-02" db="EMBL/GenBank/DDBJ databases">
        <authorList>
            <person name="Nowell W R."/>
        </authorList>
    </citation>
    <scope>NUCLEOTIDE SEQUENCE</scope>
</reference>
<feature type="coiled-coil region" evidence="1">
    <location>
        <begin position="89"/>
        <end position="145"/>
    </location>
</feature>
<protein>
    <submittedName>
        <fullName evidence="2">Uncharacterized protein</fullName>
    </submittedName>
</protein>
<dbReference type="AlphaFoldDB" id="A0A816T3A7"/>
<evidence type="ECO:0000256" key="1">
    <source>
        <dbReference type="SAM" id="Coils"/>
    </source>
</evidence>
<comment type="caution">
    <text evidence="2">The sequence shown here is derived from an EMBL/GenBank/DDBJ whole genome shotgun (WGS) entry which is preliminary data.</text>
</comment>